<accession>A0AAV4WSE5</accession>
<evidence type="ECO:0000313" key="1">
    <source>
        <dbReference type="EMBL" id="GIY84871.1"/>
    </source>
</evidence>
<evidence type="ECO:0000313" key="2">
    <source>
        <dbReference type="Proteomes" id="UP001054837"/>
    </source>
</evidence>
<organism evidence="1 2">
    <name type="scientific">Caerostris darwini</name>
    <dbReference type="NCBI Taxonomy" id="1538125"/>
    <lineage>
        <taxon>Eukaryota</taxon>
        <taxon>Metazoa</taxon>
        <taxon>Ecdysozoa</taxon>
        <taxon>Arthropoda</taxon>
        <taxon>Chelicerata</taxon>
        <taxon>Arachnida</taxon>
        <taxon>Araneae</taxon>
        <taxon>Araneomorphae</taxon>
        <taxon>Entelegynae</taxon>
        <taxon>Araneoidea</taxon>
        <taxon>Araneidae</taxon>
        <taxon>Caerostris</taxon>
    </lineage>
</organism>
<keyword evidence="2" id="KW-1185">Reference proteome</keyword>
<feature type="non-terminal residue" evidence="1">
    <location>
        <position position="1"/>
    </location>
</feature>
<dbReference type="AlphaFoldDB" id="A0AAV4WSE5"/>
<protein>
    <submittedName>
        <fullName evidence="1">Uncharacterized protein</fullName>
    </submittedName>
</protein>
<proteinExistence type="predicted"/>
<dbReference type="EMBL" id="BPLQ01014975">
    <property type="protein sequence ID" value="GIY84871.1"/>
    <property type="molecule type" value="Genomic_DNA"/>
</dbReference>
<dbReference type="Proteomes" id="UP001054837">
    <property type="component" value="Unassembled WGS sequence"/>
</dbReference>
<name>A0AAV4WSE5_9ARAC</name>
<gene>
    <name evidence="1" type="ORF">CDAR_106051</name>
</gene>
<reference evidence="1 2" key="1">
    <citation type="submission" date="2021-06" db="EMBL/GenBank/DDBJ databases">
        <title>Caerostris darwini draft genome.</title>
        <authorList>
            <person name="Kono N."/>
            <person name="Arakawa K."/>
        </authorList>
    </citation>
    <scope>NUCLEOTIDE SEQUENCE [LARGE SCALE GENOMIC DNA]</scope>
</reference>
<comment type="caution">
    <text evidence="1">The sequence shown here is derived from an EMBL/GenBank/DDBJ whole genome shotgun (WGS) entry which is preliminary data.</text>
</comment>
<sequence>FCVPPIEGSACPIAAKMTRTDNGMGAAGFQGQLTLIPYQHRPVYVTLGKGLMEEIRLHANILFPSLRVISAF</sequence>